<dbReference type="Proteomes" id="UP000588051">
    <property type="component" value="Unassembled WGS sequence"/>
</dbReference>
<comment type="caution">
    <text evidence="1">The sequence shown here is derived from an EMBL/GenBank/DDBJ whole genome shotgun (WGS) entry which is preliminary data.</text>
</comment>
<organism evidence="1 2">
    <name type="scientific">Undibacterium oligocarboniphilum</name>
    <dbReference type="NCBI Taxonomy" id="666702"/>
    <lineage>
        <taxon>Bacteria</taxon>
        <taxon>Pseudomonadati</taxon>
        <taxon>Pseudomonadota</taxon>
        <taxon>Betaproteobacteria</taxon>
        <taxon>Burkholderiales</taxon>
        <taxon>Oxalobacteraceae</taxon>
        <taxon>Undibacterium</taxon>
    </lineage>
</organism>
<accession>A0A850QS95</accession>
<sequence>MALELTLNYSSLKQALALRGYVHPVGIQLTAAKIQHETGWSLPEYIQLMMKENLCCQQMADELQVDSKTLRKFAQSIDLEIPKSKPVPRQFENIVAALRSRARHRADLRWIEHNGERLCVAQWATLTGIPAETIKKRLALGWSASEALTLAVGKRRLHPNRSKPVSKPAAGHPWRATMNCNSQPEIHCTDQAPKQT</sequence>
<dbReference type="AlphaFoldDB" id="A0A850QS95"/>
<keyword evidence="2" id="KW-1185">Reference proteome</keyword>
<dbReference type="EMBL" id="JABXYJ010000008">
    <property type="protein sequence ID" value="NVO78916.1"/>
    <property type="molecule type" value="Genomic_DNA"/>
</dbReference>
<gene>
    <name evidence="1" type="ORF">HV832_13890</name>
</gene>
<evidence type="ECO:0000313" key="1">
    <source>
        <dbReference type="EMBL" id="NVO78916.1"/>
    </source>
</evidence>
<proteinExistence type="predicted"/>
<protein>
    <submittedName>
        <fullName evidence="1">Uncharacterized protein</fullName>
    </submittedName>
</protein>
<name>A0A850QS95_9BURK</name>
<reference evidence="1 2" key="1">
    <citation type="submission" date="2020-06" db="EMBL/GenBank/DDBJ databases">
        <authorList>
            <person name="Qiu C."/>
            <person name="Liu Z."/>
        </authorList>
    </citation>
    <scope>NUCLEOTIDE SEQUENCE [LARGE SCALE GENOMIC DNA]</scope>
    <source>
        <strain evidence="1 2">EM 1</strain>
    </source>
</reference>
<evidence type="ECO:0000313" key="2">
    <source>
        <dbReference type="Proteomes" id="UP000588051"/>
    </source>
</evidence>
<dbReference type="RefSeq" id="WP_176804451.1">
    <property type="nucleotide sequence ID" value="NZ_JABXYJ010000008.1"/>
</dbReference>